<proteinExistence type="predicted"/>
<reference evidence="2" key="1">
    <citation type="submission" date="2010-02" db="EMBL/GenBank/DDBJ databases">
        <title>Complete sequence of Aciduliprofundum boonei T469.</title>
        <authorList>
            <consortium name="US DOE Joint Genome Institute"/>
            <person name="Lucas S."/>
            <person name="Copeland A."/>
            <person name="Lapidus A."/>
            <person name="Cheng J.-F."/>
            <person name="Bruce D."/>
            <person name="Goodwin L."/>
            <person name="Pitluck S."/>
            <person name="Saunders E."/>
            <person name="Detter J.C."/>
            <person name="Han C."/>
            <person name="Tapia R."/>
            <person name="Land M."/>
            <person name="Hauser L."/>
            <person name="Kyrpides N."/>
            <person name="Mikhailova N."/>
            <person name="Flores G."/>
            <person name="Reysenbach A.-L."/>
            <person name="Woyke T."/>
        </authorList>
    </citation>
    <scope>NUCLEOTIDE SEQUENCE</scope>
    <source>
        <strain evidence="2">T469</strain>
    </source>
</reference>
<evidence type="ECO:0000313" key="3">
    <source>
        <dbReference type="Proteomes" id="UP000001400"/>
    </source>
</evidence>
<dbReference type="Proteomes" id="UP000001400">
    <property type="component" value="Chromosome"/>
</dbReference>
<dbReference type="GeneID" id="8827113"/>
<dbReference type="HOGENOM" id="CLU_2968245_0_0_2"/>
<dbReference type="Pfam" id="PF18917">
    <property type="entry name" value="LiaI-LiaF-like_TM1"/>
    <property type="match status" value="1"/>
</dbReference>
<accession>B5IEW4</accession>
<dbReference type="AlphaFoldDB" id="B5IEW4"/>
<keyword evidence="3" id="KW-1185">Reference proteome</keyword>
<sequence length="61" mass="6713">MRYKGYMSVGAVLGGVFLIIIGVLWLLEMLGIIKFNVCIIGPILLIIAGIALILKDGWHSW</sequence>
<dbReference type="eggNOG" id="arCOG15190">
    <property type="taxonomic scope" value="Archaea"/>
</dbReference>
<feature type="domain" description="LiaI-LiaF-like transmembrane region" evidence="1">
    <location>
        <begin position="13"/>
        <end position="53"/>
    </location>
</feature>
<evidence type="ECO:0000259" key="1">
    <source>
        <dbReference type="Pfam" id="PF18917"/>
    </source>
</evidence>
<dbReference type="RefSeq" id="WP_008085031.1">
    <property type="nucleotide sequence ID" value="NC_013926.1"/>
</dbReference>
<dbReference type="STRING" id="439481.Aboo_0175"/>
<evidence type="ECO:0000313" key="2">
    <source>
        <dbReference type="EMBL" id="ADD07987.1"/>
    </source>
</evidence>
<organism evidence="2 3">
    <name type="scientific">Aciduliprofundum boonei (strain DSM 19572 / T469)</name>
    <dbReference type="NCBI Taxonomy" id="439481"/>
    <lineage>
        <taxon>Archaea</taxon>
        <taxon>Methanobacteriati</taxon>
        <taxon>Thermoplasmatota</taxon>
        <taxon>DHVE2 group</taxon>
        <taxon>Candidatus Aciduliprofundum</taxon>
    </lineage>
</organism>
<dbReference type="KEGG" id="abi:Aboo_0175"/>
<name>B5IEW4_ACIB4</name>
<protein>
    <recommendedName>
        <fullName evidence="1">LiaI-LiaF-like transmembrane region domain-containing protein</fullName>
    </recommendedName>
</protein>
<gene>
    <name evidence="2" type="ordered locus">Aboo_0175</name>
</gene>
<dbReference type="EMBL" id="CP001941">
    <property type="protein sequence ID" value="ADD07987.1"/>
    <property type="molecule type" value="Genomic_DNA"/>
</dbReference>
<dbReference type="InterPro" id="IPR043726">
    <property type="entry name" value="LiaI-LiaF-like_TM1"/>
</dbReference>